<reference evidence="3" key="1">
    <citation type="journal article" date="2019" name="Int. J. Syst. Evol. Microbiol.">
        <title>The Global Catalogue of Microorganisms (GCM) 10K type strain sequencing project: providing services to taxonomists for standard genome sequencing and annotation.</title>
        <authorList>
            <consortium name="The Broad Institute Genomics Platform"/>
            <consortium name="The Broad Institute Genome Sequencing Center for Infectious Disease"/>
            <person name="Wu L."/>
            <person name="Ma J."/>
        </authorList>
    </citation>
    <scope>NUCLEOTIDE SEQUENCE [LARGE SCALE GENOMIC DNA]</scope>
    <source>
        <strain evidence="3">XZYJT-10</strain>
    </source>
</reference>
<comment type="caution">
    <text evidence="2">The sequence shown here is derived from an EMBL/GenBank/DDBJ whole genome shotgun (WGS) entry which is preliminary data.</text>
</comment>
<name>A0ABW2HTU7_9ACTN</name>
<feature type="compositionally biased region" description="Low complexity" evidence="1">
    <location>
        <begin position="54"/>
        <end position="67"/>
    </location>
</feature>
<gene>
    <name evidence="2" type="ORF">ACFQS1_18885</name>
</gene>
<protein>
    <submittedName>
        <fullName evidence="2">Uncharacterized protein</fullName>
    </submittedName>
</protein>
<accession>A0ABW2HTU7</accession>
<feature type="compositionally biased region" description="Basic and acidic residues" evidence="1">
    <location>
        <begin position="16"/>
        <end position="30"/>
    </location>
</feature>
<dbReference type="Proteomes" id="UP001596548">
    <property type="component" value="Unassembled WGS sequence"/>
</dbReference>
<evidence type="ECO:0000313" key="3">
    <source>
        <dbReference type="Proteomes" id="UP001596548"/>
    </source>
</evidence>
<dbReference type="EMBL" id="JBHTBJ010000013">
    <property type="protein sequence ID" value="MFC7276061.1"/>
    <property type="molecule type" value="Genomic_DNA"/>
</dbReference>
<feature type="region of interest" description="Disordered" evidence="1">
    <location>
        <begin position="1"/>
        <end position="154"/>
    </location>
</feature>
<proteinExistence type="predicted"/>
<keyword evidence="3" id="KW-1185">Reference proteome</keyword>
<evidence type="ECO:0000256" key="1">
    <source>
        <dbReference type="SAM" id="MobiDB-lite"/>
    </source>
</evidence>
<feature type="compositionally biased region" description="Basic and acidic residues" evidence="1">
    <location>
        <begin position="95"/>
        <end position="119"/>
    </location>
</feature>
<sequence>MRDRPLLRQEAAVVPVREKSETDDRQRDPGRAPAGLHHQDQQHGAEDDVDRLEQALPVEEAVVPAAQGVDRVETDDHGGAGQEPVRQRRPVPAVRPEERQSRPVREEDQRQRSGQKDDQVELAAPGQGPEDLPQHEHGDQERDDRDAEPDAAGEVTGRQLLVVVVNGGRVVQHRLISITAHGWTVGQPVGKRNRRDPSTPVRGWRGRAAGRRLWG</sequence>
<feature type="compositionally biased region" description="Basic and acidic residues" evidence="1">
    <location>
        <begin position="132"/>
        <end position="145"/>
    </location>
</feature>
<evidence type="ECO:0000313" key="2">
    <source>
        <dbReference type="EMBL" id="MFC7276061.1"/>
    </source>
</evidence>
<dbReference type="RefSeq" id="WP_378969930.1">
    <property type="nucleotide sequence ID" value="NZ_JBHTBJ010000013.1"/>
</dbReference>
<feature type="compositionally biased region" description="Basic and acidic residues" evidence="1">
    <location>
        <begin position="37"/>
        <end position="46"/>
    </location>
</feature>
<organism evidence="2 3">
    <name type="scientific">Paractinoplanes rhizophilus</name>
    <dbReference type="NCBI Taxonomy" id="1416877"/>
    <lineage>
        <taxon>Bacteria</taxon>
        <taxon>Bacillati</taxon>
        <taxon>Actinomycetota</taxon>
        <taxon>Actinomycetes</taxon>
        <taxon>Micromonosporales</taxon>
        <taxon>Micromonosporaceae</taxon>
        <taxon>Paractinoplanes</taxon>
    </lineage>
</organism>